<comment type="caution">
    <text evidence="1">The sequence shown here is derived from an EMBL/GenBank/DDBJ whole genome shotgun (WGS) entry which is preliminary data.</text>
</comment>
<dbReference type="AlphaFoldDB" id="M5S7I5"/>
<evidence type="ECO:0000313" key="1">
    <source>
        <dbReference type="EMBL" id="EMI23617.1"/>
    </source>
</evidence>
<dbReference type="RefSeq" id="WP_008672056.1">
    <property type="nucleotide sequence ID" value="NZ_ANOF01000187.1"/>
</dbReference>
<gene>
    <name evidence="1" type="ORF">RESH_05810</name>
</gene>
<reference evidence="1 2" key="1">
    <citation type="journal article" date="2013" name="Mar. Genomics">
        <title>Expression of sulfatases in Rhodopirellula baltica and the diversity of sulfatases in the genus Rhodopirellula.</title>
        <authorList>
            <person name="Wegner C.E."/>
            <person name="Richter-Heitmann T."/>
            <person name="Klindworth A."/>
            <person name="Klockow C."/>
            <person name="Richter M."/>
            <person name="Achstetter T."/>
            <person name="Glockner F.O."/>
            <person name="Harder J."/>
        </authorList>
    </citation>
    <scope>NUCLEOTIDE SEQUENCE [LARGE SCALE GENOMIC DNA]</scope>
    <source>
        <strain evidence="1 2">SH398</strain>
    </source>
</reference>
<sequence length="48" mass="5181">MAELSISEPTDKTKRSYAAAIGSQGLVGGTIRRWHHPALNVVSLRFTG</sequence>
<evidence type="ECO:0000313" key="2">
    <source>
        <dbReference type="Proteomes" id="UP000011996"/>
    </source>
</evidence>
<protein>
    <submittedName>
        <fullName evidence="1">Uncharacterized protein</fullName>
    </submittedName>
</protein>
<name>M5S7I5_9BACT</name>
<dbReference type="PATRIC" id="fig|1263868.3.peg.6295"/>
<dbReference type="Proteomes" id="UP000011996">
    <property type="component" value="Unassembled WGS sequence"/>
</dbReference>
<accession>M5S7I5</accession>
<organism evidence="1 2">
    <name type="scientific">Rhodopirellula europaea SH398</name>
    <dbReference type="NCBI Taxonomy" id="1263868"/>
    <lineage>
        <taxon>Bacteria</taxon>
        <taxon>Pseudomonadati</taxon>
        <taxon>Planctomycetota</taxon>
        <taxon>Planctomycetia</taxon>
        <taxon>Pirellulales</taxon>
        <taxon>Pirellulaceae</taxon>
        <taxon>Rhodopirellula</taxon>
    </lineage>
</organism>
<dbReference type="EMBL" id="ANOF01000187">
    <property type="protein sequence ID" value="EMI23617.1"/>
    <property type="molecule type" value="Genomic_DNA"/>
</dbReference>
<proteinExistence type="predicted"/>